<protein>
    <submittedName>
        <fullName evidence="1">TIGR01459 family HAD-type hydrolase</fullName>
    </submittedName>
</protein>
<dbReference type="STRING" id="211460.YH63_07925"/>
<reference evidence="1" key="1">
    <citation type="submission" date="2019-04" db="EMBL/GenBank/DDBJ databases">
        <title>Whole genome sequencing of cave bacteria.</title>
        <authorList>
            <person name="Gan H.M."/>
            <person name="Barton H."/>
            <person name="Savka M.A."/>
        </authorList>
    </citation>
    <scope>NUCLEOTIDE SEQUENCE [LARGE SCALE GENOMIC DNA]</scope>
    <source>
        <strain evidence="1">LC387</strain>
    </source>
</reference>
<dbReference type="InterPro" id="IPR006357">
    <property type="entry name" value="HAD-SF_hydro_IIA"/>
</dbReference>
<dbReference type="InterPro" id="IPR006356">
    <property type="entry name" value="HAD-SF_hydro_IIA_hyp3"/>
</dbReference>
<evidence type="ECO:0000313" key="2">
    <source>
        <dbReference type="Proteomes" id="UP000034832"/>
    </source>
</evidence>
<accession>A0A4U6BT01</accession>
<dbReference type="Gene3D" id="3.40.50.1000">
    <property type="entry name" value="HAD superfamily/HAD-like"/>
    <property type="match status" value="2"/>
</dbReference>
<comment type="caution">
    <text evidence="1">The sequence shown here is derived from an EMBL/GenBank/DDBJ whole genome shotgun (WGS) entry which is preliminary data.</text>
</comment>
<dbReference type="PANTHER" id="PTHR19288:SF90">
    <property type="entry name" value="OS08G0542600 PROTEIN"/>
    <property type="match status" value="1"/>
</dbReference>
<organism evidence="1 2">
    <name type="scientific">Afipia massiliensis</name>
    <dbReference type="NCBI Taxonomy" id="211460"/>
    <lineage>
        <taxon>Bacteria</taxon>
        <taxon>Pseudomonadati</taxon>
        <taxon>Pseudomonadota</taxon>
        <taxon>Alphaproteobacteria</taxon>
        <taxon>Hyphomicrobiales</taxon>
        <taxon>Nitrobacteraceae</taxon>
        <taxon>Afipia</taxon>
    </lineage>
</organism>
<gene>
    <name evidence="1" type="ORF">YH63_011065</name>
</gene>
<keyword evidence="1" id="KW-0378">Hydrolase</keyword>
<dbReference type="NCBIfam" id="TIGR01459">
    <property type="entry name" value="HAD-SF-IIA-hyp4"/>
    <property type="match status" value="1"/>
</dbReference>
<evidence type="ECO:0000313" key="1">
    <source>
        <dbReference type="EMBL" id="TKT71914.1"/>
    </source>
</evidence>
<dbReference type="EMBL" id="LBIA02000001">
    <property type="protein sequence ID" value="TKT71914.1"/>
    <property type="molecule type" value="Genomic_DNA"/>
</dbReference>
<dbReference type="GO" id="GO:0016791">
    <property type="term" value="F:phosphatase activity"/>
    <property type="evidence" value="ECO:0007669"/>
    <property type="project" value="TreeGrafter"/>
</dbReference>
<proteinExistence type="predicted"/>
<dbReference type="SUPFAM" id="SSF56784">
    <property type="entry name" value="HAD-like"/>
    <property type="match status" value="1"/>
</dbReference>
<dbReference type="Proteomes" id="UP000034832">
    <property type="component" value="Unassembled WGS sequence"/>
</dbReference>
<dbReference type="InterPro" id="IPR023214">
    <property type="entry name" value="HAD_sf"/>
</dbReference>
<dbReference type="Pfam" id="PF13344">
    <property type="entry name" value="Hydrolase_6"/>
    <property type="match status" value="1"/>
</dbReference>
<dbReference type="RefSeq" id="WP_046827560.1">
    <property type="nucleotide sequence ID" value="NZ_LBIA02000001.1"/>
</dbReference>
<dbReference type="NCBIfam" id="TIGR01460">
    <property type="entry name" value="HAD-SF-IIA"/>
    <property type="match status" value="1"/>
</dbReference>
<name>A0A4U6BT01_9BRAD</name>
<keyword evidence="2" id="KW-1185">Reference proteome</keyword>
<dbReference type="GO" id="GO:0005737">
    <property type="term" value="C:cytoplasm"/>
    <property type="evidence" value="ECO:0007669"/>
    <property type="project" value="TreeGrafter"/>
</dbReference>
<dbReference type="InterPro" id="IPR036412">
    <property type="entry name" value="HAD-like_sf"/>
</dbReference>
<dbReference type="AlphaFoldDB" id="A0A4U6BT01"/>
<dbReference type="CDD" id="cd07525">
    <property type="entry name" value="HAD_like"/>
    <property type="match status" value="1"/>
</dbReference>
<dbReference type="OrthoDB" id="9791073at2"/>
<dbReference type="Pfam" id="PF13242">
    <property type="entry name" value="Hydrolase_like"/>
    <property type="match status" value="1"/>
</dbReference>
<dbReference type="PANTHER" id="PTHR19288">
    <property type="entry name" value="4-NITROPHENYLPHOSPHATASE-RELATED"/>
    <property type="match status" value="1"/>
</dbReference>
<sequence length="291" mass="32281">MTLPDVTALRFADRLRDLTTGVDVILSDVWGVIHDGVHGFPEACKALQSFRAQGGTVIMITNAPRPADSVQRQLRKMEISDETYDAIVSSGDLTRSFVASRLEQPLLQIGPERDNPMFRGLDVKFTTLENAEYIVCTGPYDDEVETEENYRGMMEEALKRNLTFVCANPDMVVERGHRLITCAGAIAELYRSLGGEVIFYGKPHRPIYDRALELAAEKRGGTTPANRILAIGDSVRTDLTGANLMGLDCLFLTRGIHAVDFEGLDVADEFSVRRLFGDAKPPLALMQDLKW</sequence>